<feature type="non-terminal residue" evidence="1">
    <location>
        <position position="1"/>
    </location>
</feature>
<keyword evidence="2" id="KW-1185">Reference proteome</keyword>
<sequence>MPSATDAAPQFLKPAQNAQAQQAPRILVNAPNPVCPKGVIIRLAGLEKGLGRLRQRTESGRAQRTRLQRFNALEIRHSTPGNRKLAPAAVYYVARVDRPTTPRRPRPRENSIECVCSDDGHSAAVAKPRACALRARIIILDSGSRNNFILNPRLATASHLSEGMAMQPFTYLFWQDPLPSSLAAHRSAPTPRESS</sequence>
<evidence type="ECO:0000313" key="1">
    <source>
        <dbReference type="EMBL" id="CAH2074210.1"/>
    </source>
</evidence>
<organism evidence="1 2">
    <name type="scientific">Iphiclides podalirius</name>
    <name type="common">scarce swallowtail</name>
    <dbReference type="NCBI Taxonomy" id="110791"/>
    <lineage>
        <taxon>Eukaryota</taxon>
        <taxon>Metazoa</taxon>
        <taxon>Ecdysozoa</taxon>
        <taxon>Arthropoda</taxon>
        <taxon>Hexapoda</taxon>
        <taxon>Insecta</taxon>
        <taxon>Pterygota</taxon>
        <taxon>Neoptera</taxon>
        <taxon>Endopterygota</taxon>
        <taxon>Lepidoptera</taxon>
        <taxon>Glossata</taxon>
        <taxon>Ditrysia</taxon>
        <taxon>Papilionoidea</taxon>
        <taxon>Papilionidae</taxon>
        <taxon>Papilioninae</taxon>
        <taxon>Iphiclides</taxon>
    </lineage>
</organism>
<dbReference type="EMBL" id="OW152819">
    <property type="protein sequence ID" value="CAH2074210.1"/>
    <property type="molecule type" value="Genomic_DNA"/>
</dbReference>
<reference evidence="1" key="1">
    <citation type="submission" date="2022-03" db="EMBL/GenBank/DDBJ databases">
        <authorList>
            <person name="Martin H S."/>
        </authorList>
    </citation>
    <scope>NUCLEOTIDE SEQUENCE</scope>
</reference>
<protein>
    <submittedName>
        <fullName evidence="1">Uncharacterized protein</fullName>
    </submittedName>
</protein>
<name>A0ABN8J521_9NEOP</name>
<proteinExistence type="predicted"/>
<gene>
    <name evidence="1" type="ORF">IPOD504_LOCUS15968</name>
</gene>
<evidence type="ECO:0000313" key="2">
    <source>
        <dbReference type="Proteomes" id="UP000837857"/>
    </source>
</evidence>
<dbReference type="Proteomes" id="UP000837857">
    <property type="component" value="Chromosome 7"/>
</dbReference>
<accession>A0ABN8J521</accession>